<evidence type="ECO:0008006" key="4">
    <source>
        <dbReference type="Google" id="ProtNLM"/>
    </source>
</evidence>
<evidence type="ECO:0000313" key="2">
    <source>
        <dbReference type="EMBL" id="MFC5996061.1"/>
    </source>
</evidence>
<protein>
    <recommendedName>
        <fullName evidence="4">FG-GAP repeat protein</fullName>
    </recommendedName>
</protein>
<gene>
    <name evidence="2" type="ORF">ACFQE5_17790</name>
</gene>
<feature type="region of interest" description="Disordered" evidence="1">
    <location>
        <begin position="1"/>
        <end position="46"/>
    </location>
</feature>
<organism evidence="2 3">
    <name type="scientific">Pseudonocardia hispaniensis</name>
    <dbReference type="NCBI Taxonomy" id="904933"/>
    <lineage>
        <taxon>Bacteria</taxon>
        <taxon>Bacillati</taxon>
        <taxon>Actinomycetota</taxon>
        <taxon>Actinomycetes</taxon>
        <taxon>Pseudonocardiales</taxon>
        <taxon>Pseudonocardiaceae</taxon>
        <taxon>Pseudonocardia</taxon>
    </lineage>
</organism>
<dbReference type="Proteomes" id="UP001596302">
    <property type="component" value="Unassembled WGS sequence"/>
</dbReference>
<sequence>MRWTEPDPAPRSPLGVDDDPGDPAPPGLPVADGLDTNGDGTPDTVVTAEGSDLLLHTDLDGDGLADQILRIGPGRGSDAFDPDPGASGWWLPQCGAGP</sequence>
<evidence type="ECO:0000256" key="1">
    <source>
        <dbReference type="SAM" id="MobiDB-lite"/>
    </source>
</evidence>
<feature type="region of interest" description="Disordered" evidence="1">
    <location>
        <begin position="73"/>
        <end position="98"/>
    </location>
</feature>
<evidence type="ECO:0000313" key="3">
    <source>
        <dbReference type="Proteomes" id="UP001596302"/>
    </source>
</evidence>
<name>A0ABW1J5K8_9PSEU</name>
<dbReference type="EMBL" id="JBHSQW010000035">
    <property type="protein sequence ID" value="MFC5996061.1"/>
    <property type="molecule type" value="Genomic_DNA"/>
</dbReference>
<dbReference type="RefSeq" id="WP_379586532.1">
    <property type="nucleotide sequence ID" value="NZ_JBHSQW010000035.1"/>
</dbReference>
<proteinExistence type="predicted"/>
<comment type="caution">
    <text evidence="2">The sequence shown here is derived from an EMBL/GenBank/DDBJ whole genome shotgun (WGS) entry which is preliminary data.</text>
</comment>
<keyword evidence="3" id="KW-1185">Reference proteome</keyword>
<reference evidence="3" key="1">
    <citation type="journal article" date="2019" name="Int. J. Syst. Evol. Microbiol.">
        <title>The Global Catalogue of Microorganisms (GCM) 10K type strain sequencing project: providing services to taxonomists for standard genome sequencing and annotation.</title>
        <authorList>
            <consortium name="The Broad Institute Genomics Platform"/>
            <consortium name="The Broad Institute Genome Sequencing Center for Infectious Disease"/>
            <person name="Wu L."/>
            <person name="Ma J."/>
        </authorList>
    </citation>
    <scope>NUCLEOTIDE SEQUENCE [LARGE SCALE GENOMIC DNA]</scope>
    <source>
        <strain evidence="3">CCM 8391</strain>
    </source>
</reference>
<accession>A0ABW1J5K8</accession>